<comment type="caution">
    <text evidence="1">The sequence shown here is derived from an EMBL/GenBank/DDBJ whole genome shotgun (WGS) entry which is preliminary data.</text>
</comment>
<organism evidence="1 2">
    <name type="scientific">Fusarium albosuccineum</name>
    <dbReference type="NCBI Taxonomy" id="1237068"/>
    <lineage>
        <taxon>Eukaryota</taxon>
        <taxon>Fungi</taxon>
        <taxon>Dikarya</taxon>
        <taxon>Ascomycota</taxon>
        <taxon>Pezizomycotina</taxon>
        <taxon>Sordariomycetes</taxon>
        <taxon>Hypocreomycetidae</taxon>
        <taxon>Hypocreales</taxon>
        <taxon>Nectriaceae</taxon>
        <taxon>Fusarium</taxon>
        <taxon>Fusarium decemcellulare species complex</taxon>
    </lineage>
</organism>
<keyword evidence="2" id="KW-1185">Reference proteome</keyword>
<reference evidence="1 2" key="1">
    <citation type="submission" date="2020-01" db="EMBL/GenBank/DDBJ databases">
        <title>Identification and distribution of gene clusters putatively required for synthesis of sphingolipid metabolism inhibitors in phylogenetically diverse species of the filamentous fungus Fusarium.</title>
        <authorList>
            <person name="Kim H.-S."/>
            <person name="Busman M."/>
            <person name="Brown D.W."/>
            <person name="Divon H."/>
            <person name="Uhlig S."/>
            <person name="Proctor R.H."/>
        </authorList>
    </citation>
    <scope>NUCLEOTIDE SEQUENCE [LARGE SCALE GENOMIC DNA]</scope>
    <source>
        <strain evidence="1 2">NRRL 20459</strain>
    </source>
</reference>
<evidence type="ECO:0000313" key="1">
    <source>
        <dbReference type="EMBL" id="KAF4459803.1"/>
    </source>
</evidence>
<dbReference type="PANTHER" id="PTHR42057">
    <property type="entry name" value="F-BOX DOMAIN PROTEIN (AFU_ORTHOLOGUE AFUA_4G00200)"/>
    <property type="match status" value="1"/>
</dbReference>
<proteinExistence type="predicted"/>
<dbReference type="Proteomes" id="UP000554235">
    <property type="component" value="Unassembled WGS sequence"/>
</dbReference>
<dbReference type="OrthoDB" id="3140657at2759"/>
<gene>
    <name evidence="1" type="ORF">FALBO_13446</name>
</gene>
<accession>A0A8H4L1J5</accession>
<name>A0A8H4L1J5_9HYPO</name>
<evidence type="ECO:0000313" key="2">
    <source>
        <dbReference type="Proteomes" id="UP000554235"/>
    </source>
</evidence>
<sequence>MSTTSAMSGLSALGGVEDLYLRQWNPQMGVEAARNAARHVIICTPPDYLLDEIDDASWVESIQGGDDPFISAIYRITELPNLTALTLDFYPNHWYGTDNEADLQRSLVLKDIRKIIFNAVLESMVIRATNPDNTTIRSLLISNMCEFPIPEITSSDLFKSATRNVESLHLMIKSTSAGPMRWFNLCTNEMRQFEPYLQLDLLPSLAHQLKTLTLSFSKHWGICSGSFDGRGLLLPKLETLTLGNYVMGGYKQFDWVLAHKTLRTLILDRCCIVSHLRTDDDNAERWGLRTEDWKKWPPFAFAFPTPPIETFTLAGTWEPVFDNIRYHLENLVDFYFNWDTRDPYFRRVGARRTELSPLRYIRFDFTECPGPWVDADEDGHFGFAEHTAKYRSDPPLSEEERLTLNPAETHKERDGRALDDLLQAVEDRARRIC</sequence>
<dbReference type="EMBL" id="JAADYS010002088">
    <property type="protein sequence ID" value="KAF4459803.1"/>
    <property type="molecule type" value="Genomic_DNA"/>
</dbReference>
<protein>
    <submittedName>
        <fullName evidence="1">F-box domain-containing</fullName>
    </submittedName>
</protein>
<dbReference type="AlphaFoldDB" id="A0A8H4L1J5"/>
<dbReference type="PANTHER" id="PTHR42057:SF2">
    <property type="entry name" value="F-BOX DOMAIN PROTEIN (AFU_ORTHOLOGUE AFUA_4G00200)-RELATED"/>
    <property type="match status" value="1"/>
</dbReference>